<evidence type="ECO:0000313" key="10">
    <source>
        <dbReference type="WBParaSite" id="DME_0000504501-mRNA-1"/>
    </source>
</evidence>
<protein>
    <submittedName>
        <fullName evidence="10">Protein kinase domain-containing protein</fullName>
    </submittedName>
</protein>
<evidence type="ECO:0000256" key="4">
    <source>
        <dbReference type="ARBA" id="ARBA00022777"/>
    </source>
</evidence>
<name>A0A0N4UCP2_DRAME</name>
<evidence type="ECO:0000256" key="3">
    <source>
        <dbReference type="ARBA" id="ARBA00022741"/>
    </source>
</evidence>
<dbReference type="AlphaFoldDB" id="A0A0N4UCP2"/>
<dbReference type="PROSITE" id="PS50011">
    <property type="entry name" value="PROTEIN_KINASE_DOM"/>
    <property type="match status" value="1"/>
</dbReference>
<dbReference type="PANTHER" id="PTHR11909">
    <property type="entry name" value="CASEIN KINASE-RELATED"/>
    <property type="match status" value="1"/>
</dbReference>
<dbReference type="InterPro" id="IPR017441">
    <property type="entry name" value="Protein_kinase_ATP_BS"/>
</dbReference>
<dbReference type="InterPro" id="IPR047916">
    <property type="entry name" value="TTBK_Asator-like_STKc"/>
</dbReference>
<keyword evidence="1" id="KW-0723">Serine/threonine-protein kinase</keyword>
<evidence type="ECO:0000259" key="8">
    <source>
        <dbReference type="PROSITE" id="PS50011"/>
    </source>
</evidence>
<dbReference type="PROSITE" id="PS00107">
    <property type="entry name" value="PROTEIN_KINASE_ATP"/>
    <property type="match status" value="1"/>
</dbReference>
<evidence type="ECO:0000313" key="9">
    <source>
        <dbReference type="Proteomes" id="UP000038040"/>
    </source>
</evidence>
<keyword evidence="5 7" id="KW-0067">ATP-binding</keyword>
<dbReference type="FunFam" id="3.30.200.20:FF:000358">
    <property type="entry name" value="Tau tubulin kinase 2b"/>
    <property type="match status" value="1"/>
</dbReference>
<accession>A0A0N4UCP2</accession>
<dbReference type="GO" id="GO:0004674">
    <property type="term" value="F:protein serine/threonine kinase activity"/>
    <property type="evidence" value="ECO:0007669"/>
    <property type="project" value="UniProtKB-KW"/>
</dbReference>
<feature type="binding site" evidence="7">
    <location>
        <position position="59"/>
    </location>
    <ligand>
        <name>ATP</name>
        <dbReference type="ChEBI" id="CHEBI:30616"/>
    </ligand>
</feature>
<dbReference type="GO" id="GO:0015630">
    <property type="term" value="C:microtubule cytoskeleton"/>
    <property type="evidence" value="ECO:0007669"/>
    <property type="project" value="UniProtKB-ARBA"/>
</dbReference>
<proteinExistence type="inferred from homology"/>
<keyword evidence="4" id="KW-0418">Kinase</keyword>
<sequence>LHQAINDCTMTSSSEGEILQTSQIIRERWKIKAKVGGGGFGEIYEATDLQNRNERVAVKVESSKATKQVLKMEVAVLRRLQGKRHACKFYGCGRNDKFNYLVMSLQGKNLADLRRESPKQSFSLSTTIRLGIQILNAIREIHSIGFLHRDIKPSNFSMGRTPLTMRQVYMLDFGLARQFLNAKGEIRTPRSAAGFRGTVRYAAVSAHKNKDLS</sequence>
<dbReference type="Pfam" id="PF00069">
    <property type="entry name" value="Pkinase"/>
    <property type="match status" value="1"/>
</dbReference>
<evidence type="ECO:0000256" key="5">
    <source>
        <dbReference type="ARBA" id="ARBA00022840"/>
    </source>
</evidence>
<dbReference type="Gene3D" id="1.10.510.10">
    <property type="entry name" value="Transferase(Phosphotransferase) domain 1"/>
    <property type="match status" value="1"/>
</dbReference>
<dbReference type="GO" id="GO:0005524">
    <property type="term" value="F:ATP binding"/>
    <property type="evidence" value="ECO:0007669"/>
    <property type="project" value="UniProtKB-UniRule"/>
</dbReference>
<keyword evidence="3 7" id="KW-0547">Nucleotide-binding</keyword>
<comment type="similarity">
    <text evidence="6">Belongs to the protein kinase superfamily. CK1 Ser/Thr protein kinase family.</text>
</comment>
<dbReference type="InterPro" id="IPR011009">
    <property type="entry name" value="Kinase-like_dom_sf"/>
</dbReference>
<dbReference type="SMART" id="SM00220">
    <property type="entry name" value="S_TKc"/>
    <property type="match status" value="1"/>
</dbReference>
<dbReference type="InterPro" id="IPR050235">
    <property type="entry name" value="CK1_Ser-Thr_kinase"/>
</dbReference>
<keyword evidence="2" id="KW-0808">Transferase</keyword>
<dbReference type="SUPFAM" id="SSF56112">
    <property type="entry name" value="Protein kinase-like (PK-like)"/>
    <property type="match status" value="1"/>
</dbReference>
<dbReference type="InterPro" id="IPR000719">
    <property type="entry name" value="Prot_kinase_dom"/>
</dbReference>
<evidence type="ECO:0000256" key="7">
    <source>
        <dbReference type="PROSITE-ProRule" id="PRU10141"/>
    </source>
</evidence>
<feature type="domain" description="Protein kinase" evidence="8">
    <location>
        <begin position="29"/>
        <end position="213"/>
    </location>
</feature>
<organism evidence="9 10">
    <name type="scientific">Dracunculus medinensis</name>
    <name type="common">Guinea worm</name>
    <dbReference type="NCBI Taxonomy" id="318479"/>
    <lineage>
        <taxon>Eukaryota</taxon>
        <taxon>Metazoa</taxon>
        <taxon>Ecdysozoa</taxon>
        <taxon>Nematoda</taxon>
        <taxon>Chromadorea</taxon>
        <taxon>Rhabditida</taxon>
        <taxon>Spirurina</taxon>
        <taxon>Dracunculoidea</taxon>
        <taxon>Dracunculidae</taxon>
        <taxon>Dracunculus</taxon>
    </lineage>
</organism>
<reference evidence="10" key="1">
    <citation type="submission" date="2017-02" db="UniProtKB">
        <authorList>
            <consortium name="WormBaseParasite"/>
        </authorList>
    </citation>
    <scope>IDENTIFICATION</scope>
</reference>
<dbReference type="CDD" id="cd14017">
    <property type="entry name" value="STKc_TTBK"/>
    <property type="match status" value="1"/>
</dbReference>
<evidence type="ECO:0000256" key="6">
    <source>
        <dbReference type="ARBA" id="ARBA00061588"/>
    </source>
</evidence>
<evidence type="ECO:0000256" key="2">
    <source>
        <dbReference type="ARBA" id="ARBA00022679"/>
    </source>
</evidence>
<dbReference type="Proteomes" id="UP000038040">
    <property type="component" value="Unplaced"/>
</dbReference>
<dbReference type="WBParaSite" id="DME_0000504501-mRNA-1">
    <property type="protein sequence ID" value="DME_0000504501-mRNA-1"/>
    <property type="gene ID" value="DME_0000504501"/>
</dbReference>
<evidence type="ECO:0000256" key="1">
    <source>
        <dbReference type="ARBA" id="ARBA00022527"/>
    </source>
</evidence>